<dbReference type="Proteomes" id="UP000465302">
    <property type="component" value="Unassembled WGS sequence"/>
</dbReference>
<dbReference type="AlphaFoldDB" id="A0A7I9W928"/>
<organism evidence="3 4">
    <name type="scientific">Mycolicibacterium agri</name>
    <name type="common">Mycobacterium agri</name>
    <dbReference type="NCBI Taxonomy" id="36811"/>
    <lineage>
        <taxon>Bacteria</taxon>
        <taxon>Bacillati</taxon>
        <taxon>Actinomycetota</taxon>
        <taxon>Actinomycetes</taxon>
        <taxon>Mycobacteriales</taxon>
        <taxon>Mycobacteriaceae</taxon>
        <taxon>Mycolicibacterium</taxon>
    </lineage>
</organism>
<dbReference type="GO" id="GO:0016491">
    <property type="term" value="F:oxidoreductase activity"/>
    <property type="evidence" value="ECO:0007669"/>
    <property type="project" value="InterPro"/>
</dbReference>
<dbReference type="SUPFAM" id="SSF56003">
    <property type="entry name" value="Molybdenum cofactor-binding domain"/>
    <property type="match status" value="1"/>
</dbReference>
<evidence type="ECO:0000256" key="1">
    <source>
        <dbReference type="ARBA" id="ARBA00022505"/>
    </source>
</evidence>
<accession>A0A7I9W928</accession>
<sequence>MARKVRDKAKIIASGMLEASVADLEWEKGSFRVKGDPAASVTIQDIAMRAHGSADLPEGLEGGLDAQICYNPENLTYPYGAYFCVVDIDPGTAVVKVRRFLAVDDCGTRINPMIIEGQVHGGIVDGIGMALMEMIAFDEQGNCLGGSLMDYLIPTAMEVPHFETGHTVTPSPHHPIGAKGVGESATVGSPPAVVNAVVDALAPFGVRHADMPLTPSRVWEAMQGRATPPI</sequence>
<dbReference type="GO" id="GO:0005506">
    <property type="term" value="F:iron ion binding"/>
    <property type="evidence" value="ECO:0007669"/>
    <property type="project" value="InterPro"/>
</dbReference>
<dbReference type="InterPro" id="IPR046867">
    <property type="entry name" value="AldOxase/xan_DH_MoCoBD2"/>
</dbReference>
<dbReference type="Pfam" id="PF20256">
    <property type="entry name" value="MoCoBD_2"/>
    <property type="match status" value="1"/>
</dbReference>
<keyword evidence="1" id="KW-0500">Molybdenum</keyword>
<evidence type="ECO:0000259" key="2">
    <source>
        <dbReference type="Pfam" id="PF20256"/>
    </source>
</evidence>
<dbReference type="EMBL" id="BLKS01000001">
    <property type="protein sequence ID" value="GFG53777.1"/>
    <property type="molecule type" value="Genomic_DNA"/>
</dbReference>
<evidence type="ECO:0000313" key="4">
    <source>
        <dbReference type="Proteomes" id="UP000465302"/>
    </source>
</evidence>
<feature type="domain" description="Aldehyde oxidase/xanthine dehydrogenase second molybdopterin binding" evidence="2">
    <location>
        <begin position="2"/>
        <end position="160"/>
    </location>
</feature>
<dbReference type="InterPro" id="IPR037165">
    <property type="entry name" value="AldOxase/xan_DH_Mopterin-bd_sf"/>
</dbReference>
<gene>
    <name evidence="3" type="ORF">MAGR_52180</name>
</gene>
<protein>
    <recommendedName>
        <fullName evidence="2">Aldehyde oxidase/xanthine dehydrogenase second molybdopterin binding domain-containing protein</fullName>
    </recommendedName>
</protein>
<evidence type="ECO:0000313" key="3">
    <source>
        <dbReference type="EMBL" id="GFG53777.1"/>
    </source>
</evidence>
<dbReference type="PANTHER" id="PTHR11908:SF132">
    <property type="entry name" value="ALDEHYDE OXIDASE 1-RELATED"/>
    <property type="match status" value="1"/>
</dbReference>
<proteinExistence type="predicted"/>
<comment type="caution">
    <text evidence="3">The sequence shown here is derived from an EMBL/GenBank/DDBJ whole genome shotgun (WGS) entry which is preliminary data.</text>
</comment>
<dbReference type="PANTHER" id="PTHR11908">
    <property type="entry name" value="XANTHINE DEHYDROGENASE"/>
    <property type="match status" value="1"/>
</dbReference>
<dbReference type="Gene3D" id="3.30.365.10">
    <property type="entry name" value="Aldehyde oxidase/xanthine dehydrogenase, molybdopterin binding domain"/>
    <property type="match status" value="2"/>
</dbReference>
<reference evidence="3 4" key="1">
    <citation type="journal article" date="2019" name="Emerg. Microbes Infect.">
        <title>Comprehensive subspecies identification of 175 nontuberculous mycobacteria species based on 7547 genomic profiles.</title>
        <authorList>
            <person name="Matsumoto Y."/>
            <person name="Kinjo T."/>
            <person name="Motooka D."/>
            <person name="Nabeya D."/>
            <person name="Jung N."/>
            <person name="Uechi K."/>
            <person name="Horii T."/>
            <person name="Iida T."/>
            <person name="Fujita J."/>
            <person name="Nakamura S."/>
        </authorList>
    </citation>
    <scope>NUCLEOTIDE SEQUENCE [LARGE SCALE GENOMIC DNA]</scope>
    <source>
        <strain evidence="3 4">JCM 6377</strain>
    </source>
</reference>
<dbReference type="InterPro" id="IPR016208">
    <property type="entry name" value="Ald_Oxase/xanthine_DH-like"/>
</dbReference>
<name>A0A7I9W928_MYCAG</name>